<organism evidence="1 2">
    <name type="scientific">Periplaneta americana</name>
    <name type="common">American cockroach</name>
    <name type="synonym">Blatta americana</name>
    <dbReference type="NCBI Taxonomy" id="6978"/>
    <lineage>
        <taxon>Eukaryota</taxon>
        <taxon>Metazoa</taxon>
        <taxon>Ecdysozoa</taxon>
        <taxon>Arthropoda</taxon>
        <taxon>Hexapoda</taxon>
        <taxon>Insecta</taxon>
        <taxon>Pterygota</taxon>
        <taxon>Neoptera</taxon>
        <taxon>Polyneoptera</taxon>
        <taxon>Dictyoptera</taxon>
        <taxon>Blattodea</taxon>
        <taxon>Blattoidea</taxon>
        <taxon>Blattidae</taxon>
        <taxon>Blattinae</taxon>
        <taxon>Periplaneta</taxon>
    </lineage>
</organism>
<accession>A0ABQ8TUK5</accession>
<dbReference type="EMBL" id="JAJSOF020000003">
    <property type="protein sequence ID" value="KAJ4450374.1"/>
    <property type="molecule type" value="Genomic_DNA"/>
</dbReference>
<dbReference type="Proteomes" id="UP001148838">
    <property type="component" value="Unassembled WGS sequence"/>
</dbReference>
<sequence length="167" mass="19279">MAADGDCHHLCKLMAPVRHRWSINDVIGGIRNTHNYVDIRVGGLEASRGHVHMPGRAVGRVQRADEVKSLAEEQTGRKREVETYGPEQFKKNHATKKYGSKSRKCASAWKSCGKRRKIQRTVEVEPLAEEQTRRKRELETYGPEQFNIYYKKSLRGRSAKDFDFHKQ</sequence>
<reference evidence="1 2" key="1">
    <citation type="journal article" date="2022" name="Allergy">
        <title>Genome assembly and annotation of Periplaneta americana reveal a comprehensive cockroach allergen profile.</title>
        <authorList>
            <person name="Wang L."/>
            <person name="Xiong Q."/>
            <person name="Saelim N."/>
            <person name="Wang L."/>
            <person name="Nong W."/>
            <person name="Wan A.T."/>
            <person name="Shi M."/>
            <person name="Liu X."/>
            <person name="Cao Q."/>
            <person name="Hui J.H.L."/>
            <person name="Sookrung N."/>
            <person name="Leung T.F."/>
            <person name="Tungtrongchitr A."/>
            <person name="Tsui S.K.W."/>
        </authorList>
    </citation>
    <scope>NUCLEOTIDE SEQUENCE [LARGE SCALE GENOMIC DNA]</scope>
    <source>
        <strain evidence="1">PWHHKU_190912</strain>
    </source>
</reference>
<evidence type="ECO:0000313" key="1">
    <source>
        <dbReference type="EMBL" id="KAJ4450374.1"/>
    </source>
</evidence>
<keyword evidence="2" id="KW-1185">Reference proteome</keyword>
<protein>
    <submittedName>
        <fullName evidence="1">Uncharacterized protein</fullName>
    </submittedName>
</protein>
<gene>
    <name evidence="1" type="ORF">ANN_01795</name>
</gene>
<name>A0ABQ8TUK5_PERAM</name>
<proteinExistence type="predicted"/>
<comment type="caution">
    <text evidence="1">The sequence shown here is derived from an EMBL/GenBank/DDBJ whole genome shotgun (WGS) entry which is preliminary data.</text>
</comment>
<evidence type="ECO:0000313" key="2">
    <source>
        <dbReference type="Proteomes" id="UP001148838"/>
    </source>
</evidence>